<dbReference type="SUPFAM" id="SSF55486">
    <property type="entry name" value="Metalloproteases ('zincins'), catalytic domain"/>
    <property type="match status" value="1"/>
</dbReference>
<dbReference type="InterPro" id="IPR024079">
    <property type="entry name" value="MetalloPept_cat_dom_sf"/>
</dbReference>
<feature type="domain" description="Oligopeptidase A N-terminal" evidence="11">
    <location>
        <begin position="28"/>
        <end position="150"/>
    </location>
</feature>
<evidence type="ECO:0000256" key="8">
    <source>
        <dbReference type="ARBA" id="ARBA00026100"/>
    </source>
</evidence>
<dbReference type="InterPro" id="IPR045666">
    <property type="entry name" value="OpdA_N"/>
</dbReference>
<dbReference type="InterPro" id="IPR034005">
    <property type="entry name" value="M3A_DCP"/>
</dbReference>
<evidence type="ECO:0000256" key="4">
    <source>
        <dbReference type="ARBA" id="ARBA00022801"/>
    </source>
</evidence>
<dbReference type="RefSeq" id="WP_135280372.1">
    <property type="nucleotide sequence ID" value="NZ_SRIO01000001.1"/>
</dbReference>
<evidence type="ECO:0000259" key="11">
    <source>
        <dbReference type="Pfam" id="PF19310"/>
    </source>
</evidence>
<comment type="caution">
    <text evidence="12">The sequence shown here is derived from an EMBL/GenBank/DDBJ whole genome shotgun (WGS) entry which is preliminary data.</text>
</comment>
<evidence type="ECO:0000256" key="6">
    <source>
        <dbReference type="ARBA" id="ARBA00023049"/>
    </source>
</evidence>
<dbReference type="OrthoDB" id="9773538at2"/>
<dbReference type="GO" id="GO:0006508">
    <property type="term" value="P:proteolysis"/>
    <property type="evidence" value="ECO:0007669"/>
    <property type="project" value="UniProtKB-KW"/>
</dbReference>
<evidence type="ECO:0000259" key="10">
    <source>
        <dbReference type="Pfam" id="PF01432"/>
    </source>
</evidence>
<dbReference type="Gene3D" id="3.40.390.10">
    <property type="entry name" value="Collagenase (Catalytic Domain)"/>
    <property type="match status" value="1"/>
</dbReference>
<dbReference type="GO" id="GO:0004222">
    <property type="term" value="F:metalloendopeptidase activity"/>
    <property type="evidence" value="ECO:0007669"/>
    <property type="project" value="UniProtKB-EC"/>
</dbReference>
<dbReference type="PANTHER" id="PTHR11804">
    <property type="entry name" value="PROTEASE M3 THIMET OLIGOPEPTIDASE-RELATED"/>
    <property type="match status" value="1"/>
</dbReference>
<dbReference type="EC" id="3.4.24.70" evidence="8"/>
<evidence type="ECO:0000313" key="13">
    <source>
        <dbReference type="Proteomes" id="UP000297890"/>
    </source>
</evidence>
<organism evidence="12 13">
    <name type="scientific">Candidatus Macondimonas diazotrophica</name>
    <dbReference type="NCBI Taxonomy" id="2305248"/>
    <lineage>
        <taxon>Bacteria</taxon>
        <taxon>Pseudomonadati</taxon>
        <taxon>Pseudomonadota</taxon>
        <taxon>Gammaproteobacteria</taxon>
        <taxon>Chromatiales</taxon>
        <taxon>Ectothiorhodospiraceae</taxon>
        <taxon>Candidatus Macondimonas</taxon>
    </lineage>
</organism>
<keyword evidence="2 9" id="KW-0645">Protease</keyword>
<dbReference type="InterPro" id="IPR045090">
    <property type="entry name" value="Pept_M3A_M3B"/>
</dbReference>
<evidence type="ECO:0000256" key="7">
    <source>
        <dbReference type="ARBA" id="ARBA00024603"/>
    </source>
</evidence>
<protein>
    <recommendedName>
        <fullName evidence="8">oligopeptidase A</fullName>
        <ecNumber evidence="8">3.4.24.70</ecNumber>
    </recommendedName>
</protein>
<evidence type="ECO:0000313" key="12">
    <source>
        <dbReference type="EMBL" id="TFZ84013.1"/>
    </source>
</evidence>
<dbReference type="Pfam" id="PF19310">
    <property type="entry name" value="TOP_N"/>
    <property type="match status" value="1"/>
</dbReference>
<evidence type="ECO:0000256" key="5">
    <source>
        <dbReference type="ARBA" id="ARBA00022833"/>
    </source>
</evidence>
<dbReference type="GO" id="GO:0006518">
    <property type="term" value="P:peptide metabolic process"/>
    <property type="evidence" value="ECO:0007669"/>
    <property type="project" value="TreeGrafter"/>
</dbReference>
<comment type="similarity">
    <text evidence="1 9">Belongs to the peptidase M3 family.</text>
</comment>
<dbReference type="GO" id="GO:0005829">
    <property type="term" value="C:cytosol"/>
    <property type="evidence" value="ECO:0007669"/>
    <property type="project" value="UniProtKB-ARBA"/>
</dbReference>
<reference evidence="12 13" key="1">
    <citation type="journal article" date="2019" name="ISME J.">
        <title>Candidatus Macondimonas diazotrophica, a novel gammaproteobacterial genus dominating crude-oil-contaminated coastal sediments.</title>
        <authorList>
            <person name="Karthikeyan S."/>
            <person name="Konstantinidis K."/>
        </authorList>
    </citation>
    <scope>NUCLEOTIDE SEQUENCE [LARGE SCALE GENOMIC DNA]</scope>
    <source>
        <strain evidence="12 13">KTK01</strain>
    </source>
</reference>
<evidence type="ECO:0000256" key="3">
    <source>
        <dbReference type="ARBA" id="ARBA00022723"/>
    </source>
</evidence>
<dbReference type="FunFam" id="3.40.390.10:FF:000009">
    <property type="entry name" value="Oligopeptidase A"/>
    <property type="match status" value="1"/>
</dbReference>
<keyword evidence="13" id="KW-1185">Reference proteome</keyword>
<sequence>MNDNPLLGLSGLPPFSRIRPEHAEPAVRQLIEANRQALAERLAAGGPYTWENLVDSLESHEDALERAFAPVSHLSAVCDSPAWREAYNACLPLLSAYATEVGQNEALYQAYQSLADQADELGLDAAQRRVIDNALRDFRLAGVALPMEQKARFKEIVQALSLASNKFSENILDATNAWTRHLTDASALAGLPASALDQLAQNAAHQGLEGYLVTLQGPSYLAVMTYADDRELRREVYTAYATRASDQGPHARRWDNALLIDQILALRHEAAQMLGFANYAEESLATKMAPDVDSVEGFLLDLAARARPVAEAERNELAQFAKSRSSDDFTLEPWDVAYWSEKLRLARHRLSEEELRPYFPAPRVIDGLFSLIGRLFGVHFEPVETTERWHPQVQLYALRDAQGHPRGHVYLDLYARPEKRGGAWMADAVSRRRIGQTVQLPVAFIVGNFTPPVGQQAALLTHDEVLTLFHEFGHGLHHLLTEVDHLPVSGIHGVEWDAVELPSQFMENWAWQRDVLDLISGHVETGEPLPDSLFQRMIDARNFQMGMQFVRQIEFSLFDLRLHRTFDPSTGGRVQAILEAVRREVAVIHPPAWHRFPNSFSHIFAGGYAAGYYSYKWAEVLSADAFAAFEEAGLFDPVTGRRFLREILEVGGSRPAAASFEAFRGREPTIEALLRHSGIAA</sequence>
<comment type="cofactor">
    <cofactor evidence="9">
        <name>Zn(2+)</name>
        <dbReference type="ChEBI" id="CHEBI:29105"/>
    </cofactor>
    <text evidence="9">Binds 1 zinc ion.</text>
</comment>
<proteinExistence type="inferred from homology"/>
<comment type="catalytic activity">
    <reaction evidence="7">
        <text>Hydrolysis of oligopeptides, with broad specificity. Gly or Ala commonly occur as P1 or P1' residues, but more distant residues are also important, as is shown by the fact that Z-Gly-Pro-Gly-|-Gly-Pro-Ala is cleaved, but not Z-(Gly)(5).</text>
        <dbReference type="EC" id="3.4.24.70"/>
    </reaction>
</comment>
<keyword evidence="4 9" id="KW-0378">Hydrolase</keyword>
<dbReference type="InterPro" id="IPR024077">
    <property type="entry name" value="Neurolysin/TOP_dom2"/>
</dbReference>
<feature type="domain" description="Peptidase M3A/M3B catalytic" evidence="10">
    <location>
        <begin position="223"/>
        <end position="678"/>
    </location>
</feature>
<keyword evidence="6 9" id="KW-0482">Metalloprotease</keyword>
<dbReference type="InterPro" id="IPR001567">
    <property type="entry name" value="Pept_M3A_M3B_dom"/>
</dbReference>
<evidence type="ECO:0000256" key="9">
    <source>
        <dbReference type="RuleBase" id="RU003435"/>
    </source>
</evidence>
<dbReference type="EMBL" id="SRIO01000001">
    <property type="protein sequence ID" value="TFZ84013.1"/>
    <property type="molecule type" value="Genomic_DNA"/>
</dbReference>
<dbReference type="PANTHER" id="PTHR11804:SF84">
    <property type="entry name" value="SACCHAROLYSIN"/>
    <property type="match status" value="1"/>
</dbReference>
<gene>
    <name evidence="12" type="ORF">E4680_00240</name>
</gene>
<dbReference type="Proteomes" id="UP000297890">
    <property type="component" value="Unassembled WGS sequence"/>
</dbReference>
<dbReference type="CDD" id="cd06456">
    <property type="entry name" value="M3A_DCP"/>
    <property type="match status" value="1"/>
</dbReference>
<dbReference type="AlphaFoldDB" id="A0A4Z0FDK2"/>
<dbReference type="GO" id="GO:0046872">
    <property type="term" value="F:metal ion binding"/>
    <property type="evidence" value="ECO:0007669"/>
    <property type="project" value="UniProtKB-UniRule"/>
</dbReference>
<evidence type="ECO:0000256" key="2">
    <source>
        <dbReference type="ARBA" id="ARBA00022670"/>
    </source>
</evidence>
<evidence type="ECO:0000256" key="1">
    <source>
        <dbReference type="ARBA" id="ARBA00006040"/>
    </source>
</evidence>
<dbReference type="Gene3D" id="1.10.1370.10">
    <property type="entry name" value="Neurolysin, domain 3"/>
    <property type="match status" value="1"/>
</dbReference>
<keyword evidence="5 9" id="KW-0862">Zinc</keyword>
<keyword evidence="3 9" id="KW-0479">Metal-binding</keyword>
<accession>A0A4Z0FDK2</accession>
<name>A0A4Z0FDK2_9GAMM</name>
<dbReference type="Pfam" id="PF01432">
    <property type="entry name" value="Peptidase_M3"/>
    <property type="match status" value="1"/>
</dbReference>